<feature type="region of interest" description="Disordered" evidence="9">
    <location>
        <begin position="408"/>
        <end position="807"/>
    </location>
</feature>
<keyword evidence="5 8" id="KW-0862">Zinc</keyword>
<dbReference type="SMART" id="SM00033">
    <property type="entry name" value="CH"/>
    <property type="match status" value="1"/>
</dbReference>
<evidence type="ECO:0000256" key="7">
    <source>
        <dbReference type="ARBA" id="ARBA00023054"/>
    </source>
</evidence>
<feature type="compositionally biased region" description="Basic residues" evidence="9">
    <location>
        <begin position="930"/>
        <end position="939"/>
    </location>
</feature>
<accession>A0A6J2TST1</accession>
<evidence type="ECO:0000259" key="11">
    <source>
        <dbReference type="PROSITE" id="PS50023"/>
    </source>
</evidence>
<dbReference type="PANTHER" id="PTHR23167:SF84">
    <property type="entry name" value="ALPHA ACTININ 3-RELATED"/>
    <property type="match status" value="1"/>
</dbReference>
<dbReference type="SUPFAM" id="SSF47576">
    <property type="entry name" value="Calponin-homology domain, CH-domain"/>
    <property type="match status" value="1"/>
</dbReference>
<keyword evidence="3 8" id="KW-0479">Metal-binding</keyword>
<feature type="region of interest" description="Disordered" evidence="9">
    <location>
        <begin position="116"/>
        <end position="157"/>
    </location>
</feature>
<evidence type="ECO:0000313" key="13">
    <source>
        <dbReference type="Proteomes" id="UP000504634"/>
    </source>
</evidence>
<dbReference type="PANTHER" id="PTHR23167">
    <property type="entry name" value="CALPONIN HOMOLOGY DOMAIN-CONTAINING PROTEIN DDB_G0272472-RELATED"/>
    <property type="match status" value="1"/>
</dbReference>
<dbReference type="CTD" id="39475"/>
<feature type="compositionally biased region" description="Low complexity" evidence="9">
    <location>
        <begin position="615"/>
        <end position="624"/>
    </location>
</feature>
<feature type="compositionally biased region" description="Low complexity" evidence="9">
    <location>
        <begin position="691"/>
        <end position="703"/>
    </location>
</feature>
<evidence type="ECO:0000256" key="1">
    <source>
        <dbReference type="ARBA" id="ARBA00004177"/>
    </source>
</evidence>
<dbReference type="Gene3D" id="2.10.110.10">
    <property type="entry name" value="Cysteine Rich Protein"/>
    <property type="match status" value="1"/>
</dbReference>
<evidence type="ECO:0000259" key="10">
    <source>
        <dbReference type="PROSITE" id="PS50021"/>
    </source>
</evidence>
<feature type="domain" description="Calponin-homology (CH)" evidence="10">
    <location>
        <begin position="4"/>
        <end position="110"/>
    </location>
</feature>
<sequence>MAERRGTKALEQWCRRMTEGYPGVKIDNMTTSWRDGLAFCAIIHHFRPDLIEFEKLNKKDVYYNNELAFTTAEKYLGIPALLDAVDMDTYEVPDRLSILTYLSQFYQAFAHSHHAKGTGSSSSSSSTSSGLKRTSPGREESQIANTNEPPPKMAHVVGVPRRDPCQKCQLPVFLAERLLIGKQVYHRTCLKCARCGSQLSPGSFYETEVNNEYCCETCPDEEDEIEIREDTDTAPTTSAGAHGKPVRNSLSERLAFFEQSAVHNNGHKVLQKSVSDEEKRQHINEARSYQPPTTVYKGNAALGSFLHGIVDDKPVEDTKHDVPDTGIPISDEVEKKEIPSTPSSGRFRTETKISLEVSEEDKENISEQHDKPSVLATKCEEQLKEADADTVTENVEVTKQLLDDVSDQLGVLEAQQESREKEQLPPPPPEQAVVEQEVVMPSRTPSEEPNNVNMQEKLEIAADDVEERRTPSNIPIKIEDETLEESTSPAERKEKIVKESEEVEHHSDSVPLSPTTSVENRYPEYLNPFASDDSDDEPQSALAPPPAPAQAQHPGITSPDSLNPFDSEDDEVELEKAGSKGRQSSGSIKVPPPRPPPPRILRSEHENDADGQTAGLGSSRRSSLTLPATKKIPLPTPRTTISQSQTPTPEPTPRLSQRSNVRDMGSHYDSNSSLFSPVSPQQQIQRDADGRGSNNSLSSSAGGTVRSRKSRRAPVPPGALKELFPSSEENVNRSNSSLNSGDSELKSHSVVSSPKSSRKKRPAPTPPKPARLEVRNPPHVESQQQENINGNDSKNLLSYPLQGDLDSAKMPDEEKALLEGKPDTGQQSTRRLIPLHHSLLSDDETANPSNSADEQKQRNAVAETDIVYRRILMPPTINTPTHLDQPNEHNRQLEKLKDNKEAQNRNRQLQVFGLESHNSTTSASIYNKSTHGKWKRRKGPAPALPIPQRKVLQMLPLQEIRHELEIIEVQQQGLEKQGVILEKMIRDRCEGPTIVTTAATAVDAADSTPSPIATNPAEQGQNSKEVEDLILQLFELVNEKNELFRRQAELMYLRRQHRLEQEQADIEYEIRVLMSQPELNKTDTDKAREEALIARLVEVVELRNEVIDCLEMDRLREAEEDLSIKQRLELHNAKRGASNIPDKPKTGSAKLSKKEKKQQKESKKLSKMKNMDVDKDADESELKPTKEKTKKKHKLFF</sequence>
<dbReference type="PROSITE" id="PS50021">
    <property type="entry name" value="CH"/>
    <property type="match status" value="1"/>
</dbReference>
<feature type="region of interest" description="Disordered" evidence="9">
    <location>
        <begin position="1133"/>
        <end position="1197"/>
    </location>
</feature>
<dbReference type="OrthoDB" id="10017054at2759"/>
<evidence type="ECO:0000313" key="14">
    <source>
        <dbReference type="RefSeq" id="XP_030378615.1"/>
    </source>
</evidence>
<evidence type="ECO:0000256" key="3">
    <source>
        <dbReference type="ARBA" id="ARBA00022723"/>
    </source>
</evidence>
<feature type="region of interest" description="Disordered" evidence="9">
    <location>
        <begin position="839"/>
        <end position="859"/>
    </location>
</feature>
<keyword evidence="6 8" id="KW-0440">LIM domain</keyword>
<feature type="compositionally biased region" description="Basic residues" evidence="9">
    <location>
        <begin position="1188"/>
        <end position="1197"/>
    </location>
</feature>
<evidence type="ECO:0000256" key="2">
    <source>
        <dbReference type="ARBA" id="ARBA00022553"/>
    </source>
</evidence>
<evidence type="ECO:0000256" key="4">
    <source>
        <dbReference type="ARBA" id="ARBA00022753"/>
    </source>
</evidence>
<dbReference type="InterPro" id="IPR001781">
    <property type="entry name" value="Znf_LIM"/>
</dbReference>
<reference evidence="14" key="1">
    <citation type="submission" date="2025-08" db="UniProtKB">
        <authorList>
            <consortium name="RefSeq"/>
        </authorList>
    </citation>
    <scope>IDENTIFICATION</scope>
    <source>
        <strain evidence="14">11010-0011.00</strain>
        <tissue evidence="14">Whole body</tissue>
    </source>
</reference>
<feature type="compositionally biased region" description="Low complexity" evidence="9">
    <location>
        <begin position="431"/>
        <end position="441"/>
    </location>
</feature>
<protein>
    <submittedName>
        <fullName evidence="14">MICAL-like protein 1 isoform X1</fullName>
    </submittedName>
</protein>
<evidence type="ECO:0000256" key="5">
    <source>
        <dbReference type="ARBA" id="ARBA00022833"/>
    </source>
</evidence>
<feature type="compositionally biased region" description="Basic and acidic residues" evidence="9">
    <location>
        <begin position="456"/>
        <end position="470"/>
    </location>
</feature>
<keyword evidence="4" id="KW-0967">Endosome</keyword>
<dbReference type="PROSITE" id="PS50023">
    <property type="entry name" value="LIM_DOMAIN_2"/>
    <property type="match status" value="1"/>
</dbReference>
<dbReference type="Pfam" id="PF00412">
    <property type="entry name" value="LIM"/>
    <property type="match status" value="1"/>
</dbReference>
<feature type="compositionally biased region" description="Low complexity" evidence="9">
    <location>
        <begin position="117"/>
        <end position="130"/>
    </location>
</feature>
<feature type="compositionally biased region" description="Low complexity" evidence="9">
    <location>
        <begin position="637"/>
        <end position="647"/>
    </location>
</feature>
<dbReference type="Gene3D" id="1.10.418.10">
    <property type="entry name" value="Calponin-like domain"/>
    <property type="match status" value="1"/>
</dbReference>
<comment type="subcellular location">
    <subcellularLocation>
        <location evidence="1">Endosome</location>
    </subcellularLocation>
</comment>
<dbReference type="CDD" id="cd09400">
    <property type="entry name" value="LIM_like_1"/>
    <property type="match status" value="1"/>
</dbReference>
<dbReference type="Pfam" id="PF12130">
    <property type="entry name" value="bMERB_dom"/>
    <property type="match status" value="1"/>
</dbReference>
<keyword evidence="2" id="KW-0597">Phosphoprotein</keyword>
<dbReference type="InterPro" id="IPR050540">
    <property type="entry name" value="F-actin_Monoox_Mical"/>
</dbReference>
<dbReference type="FunFam" id="1.10.418.10:FF:000023">
    <property type="entry name" value="EH domain-binding protein 1 isoform X1"/>
    <property type="match status" value="1"/>
</dbReference>
<feature type="compositionally biased region" description="Polar residues" evidence="9">
    <location>
        <begin position="443"/>
        <end position="454"/>
    </location>
</feature>
<feature type="compositionally biased region" description="Polar residues" evidence="9">
    <location>
        <begin position="668"/>
        <end position="685"/>
    </location>
</feature>
<gene>
    <name evidence="14" type="primary">LOC115627166</name>
</gene>
<dbReference type="InterPro" id="IPR001715">
    <property type="entry name" value="CH_dom"/>
</dbReference>
<evidence type="ECO:0000256" key="6">
    <source>
        <dbReference type="ARBA" id="ARBA00023038"/>
    </source>
</evidence>
<feature type="compositionally biased region" description="Basic and acidic residues" evidence="9">
    <location>
        <begin position="490"/>
        <end position="508"/>
    </location>
</feature>
<dbReference type="Proteomes" id="UP000504634">
    <property type="component" value="Unplaced"/>
</dbReference>
<dbReference type="SMART" id="SM00132">
    <property type="entry name" value="LIM"/>
    <property type="match status" value="1"/>
</dbReference>
<dbReference type="RefSeq" id="XP_030378615.1">
    <property type="nucleotide sequence ID" value="XM_030522755.1"/>
</dbReference>
<feature type="region of interest" description="Disordered" evidence="9">
    <location>
        <begin position="922"/>
        <end position="942"/>
    </location>
</feature>
<keyword evidence="13" id="KW-1185">Reference proteome</keyword>
<dbReference type="InterPro" id="IPR036872">
    <property type="entry name" value="CH_dom_sf"/>
</dbReference>
<dbReference type="PROSITE" id="PS51848">
    <property type="entry name" value="BMERB"/>
    <property type="match status" value="1"/>
</dbReference>
<feature type="compositionally biased region" description="Basic and acidic residues" evidence="9">
    <location>
        <begin position="1158"/>
        <end position="1187"/>
    </location>
</feature>
<evidence type="ECO:0000259" key="12">
    <source>
        <dbReference type="PROSITE" id="PS51848"/>
    </source>
</evidence>
<name>A0A6J2TST1_DROLE</name>
<feature type="compositionally biased region" description="Pro residues" evidence="9">
    <location>
        <begin position="590"/>
        <end position="599"/>
    </location>
</feature>
<dbReference type="PROSITE" id="PS00478">
    <property type="entry name" value="LIM_DOMAIN_1"/>
    <property type="match status" value="1"/>
</dbReference>
<dbReference type="GO" id="GO:0046872">
    <property type="term" value="F:metal ion binding"/>
    <property type="evidence" value="ECO:0007669"/>
    <property type="project" value="UniProtKB-KW"/>
</dbReference>
<feature type="domain" description="LIM zinc-binding" evidence="11">
    <location>
        <begin position="163"/>
        <end position="225"/>
    </location>
</feature>
<evidence type="ECO:0000256" key="8">
    <source>
        <dbReference type="PROSITE-ProRule" id="PRU00125"/>
    </source>
</evidence>
<dbReference type="SMART" id="SM01203">
    <property type="entry name" value="DUF3585"/>
    <property type="match status" value="1"/>
</dbReference>
<keyword evidence="7" id="KW-0175">Coiled coil</keyword>
<dbReference type="Pfam" id="PF00307">
    <property type="entry name" value="CH"/>
    <property type="match status" value="1"/>
</dbReference>
<feature type="compositionally biased region" description="Polar residues" evidence="9">
    <location>
        <begin position="781"/>
        <end position="796"/>
    </location>
</feature>
<feature type="compositionally biased region" description="Low complexity" evidence="9">
    <location>
        <begin position="726"/>
        <end position="740"/>
    </location>
</feature>
<dbReference type="GO" id="GO:0005768">
    <property type="term" value="C:endosome"/>
    <property type="evidence" value="ECO:0007669"/>
    <property type="project" value="UniProtKB-SubCell"/>
</dbReference>
<dbReference type="GeneID" id="115627166"/>
<dbReference type="InterPro" id="IPR022735">
    <property type="entry name" value="bMERB_dom"/>
</dbReference>
<feature type="domain" description="BMERB" evidence="12">
    <location>
        <begin position="945"/>
        <end position="1126"/>
    </location>
</feature>
<organism evidence="13 14">
    <name type="scientific">Drosophila lebanonensis</name>
    <name type="common">Fruit fly</name>
    <name type="synonym">Scaptodrosophila lebanonensis</name>
    <dbReference type="NCBI Taxonomy" id="7225"/>
    <lineage>
        <taxon>Eukaryota</taxon>
        <taxon>Metazoa</taxon>
        <taxon>Ecdysozoa</taxon>
        <taxon>Arthropoda</taxon>
        <taxon>Hexapoda</taxon>
        <taxon>Insecta</taxon>
        <taxon>Pterygota</taxon>
        <taxon>Neoptera</taxon>
        <taxon>Endopterygota</taxon>
        <taxon>Diptera</taxon>
        <taxon>Brachycera</taxon>
        <taxon>Muscomorpha</taxon>
        <taxon>Ephydroidea</taxon>
        <taxon>Drosophilidae</taxon>
        <taxon>Scaptodrosophila</taxon>
    </lineage>
</organism>
<dbReference type="AlphaFoldDB" id="A0A6J2TST1"/>
<proteinExistence type="predicted"/>
<evidence type="ECO:0000256" key="9">
    <source>
        <dbReference type="SAM" id="MobiDB-lite"/>
    </source>
</evidence>